<keyword evidence="2" id="KW-1185">Reference proteome</keyword>
<dbReference type="InterPro" id="IPR053206">
    <property type="entry name" value="Dimeric_xanthone_biosynth"/>
</dbReference>
<organism evidence="1 2">
    <name type="scientific">Meripilus lineatus</name>
    <dbReference type="NCBI Taxonomy" id="2056292"/>
    <lineage>
        <taxon>Eukaryota</taxon>
        <taxon>Fungi</taxon>
        <taxon>Dikarya</taxon>
        <taxon>Basidiomycota</taxon>
        <taxon>Agaricomycotina</taxon>
        <taxon>Agaricomycetes</taxon>
        <taxon>Polyporales</taxon>
        <taxon>Meripilaceae</taxon>
        <taxon>Meripilus</taxon>
    </lineage>
</organism>
<dbReference type="PANTHER" id="PTHR38048">
    <property type="entry name" value="EXPRESSED PROTEIN"/>
    <property type="match status" value="1"/>
</dbReference>
<sequence>MSTIETLNNALDVFIENSRGPRPPNSHETQHWEMSGIHSALMNGLISIYEQAPSVPKSKQRDFVCYALQWVYALHEHHEYEERTYYPMFSPKLDTSFVTEEHATFTGGIETLEEYLVSCLPSRTKYGHGKVTGRQEPQKFDGNRVCSLIDGFVNEFTAHMLREITYLEPAKLHAAGLEADELKHIEIVTDKHIASMPGATFLTYVYLVSPKKDSEFPPAPAIVKNFLVPFVFYWPNRKLWKFAPKQ</sequence>
<dbReference type="PANTHER" id="PTHR38048:SF2">
    <property type="entry name" value="HEMERYTHRIN-LIKE DOMAIN-CONTAINING PROTEIN"/>
    <property type="match status" value="1"/>
</dbReference>
<evidence type="ECO:0008006" key="3">
    <source>
        <dbReference type="Google" id="ProtNLM"/>
    </source>
</evidence>
<proteinExistence type="predicted"/>
<accession>A0AAD5YEY1</accession>
<dbReference type="AlphaFoldDB" id="A0AAD5YEY1"/>
<comment type="caution">
    <text evidence="1">The sequence shown here is derived from an EMBL/GenBank/DDBJ whole genome shotgun (WGS) entry which is preliminary data.</text>
</comment>
<gene>
    <name evidence="1" type="ORF">NLI96_g9819</name>
</gene>
<dbReference type="Proteomes" id="UP001212997">
    <property type="component" value="Unassembled WGS sequence"/>
</dbReference>
<evidence type="ECO:0000313" key="1">
    <source>
        <dbReference type="EMBL" id="KAJ3478351.1"/>
    </source>
</evidence>
<evidence type="ECO:0000313" key="2">
    <source>
        <dbReference type="Proteomes" id="UP001212997"/>
    </source>
</evidence>
<protein>
    <recommendedName>
        <fullName evidence="3">Hemerythrin-like domain-containing protein</fullName>
    </recommendedName>
</protein>
<name>A0AAD5YEY1_9APHY</name>
<dbReference type="EMBL" id="JANAWD010000518">
    <property type="protein sequence ID" value="KAJ3478351.1"/>
    <property type="molecule type" value="Genomic_DNA"/>
</dbReference>
<reference evidence="1" key="1">
    <citation type="submission" date="2022-07" db="EMBL/GenBank/DDBJ databases">
        <title>Genome Sequence of Physisporinus lineatus.</title>
        <authorList>
            <person name="Buettner E."/>
        </authorList>
    </citation>
    <scope>NUCLEOTIDE SEQUENCE</scope>
    <source>
        <strain evidence="1">VT162</strain>
    </source>
</reference>